<proteinExistence type="predicted"/>
<accession>A0A4Z1IAQ7</accession>
<gene>
    <name evidence="1" type="ORF">BCON_0084g00380</name>
</gene>
<reference evidence="1 2" key="1">
    <citation type="submission" date="2017-12" db="EMBL/GenBank/DDBJ databases">
        <title>Comparative genomics of Botrytis spp.</title>
        <authorList>
            <person name="Valero-Jimenez C.A."/>
            <person name="Tapia P."/>
            <person name="Veloso J."/>
            <person name="Silva-Moreno E."/>
            <person name="Staats M."/>
            <person name="Valdes J.H."/>
            <person name="Van Kan J.A.L."/>
        </authorList>
    </citation>
    <scope>NUCLEOTIDE SEQUENCE [LARGE SCALE GENOMIC DNA]</scope>
    <source>
        <strain evidence="1 2">MUCL11595</strain>
    </source>
</reference>
<name>A0A4Z1IAQ7_9HELO</name>
<dbReference type="Proteomes" id="UP000297527">
    <property type="component" value="Unassembled WGS sequence"/>
</dbReference>
<keyword evidence="2" id="KW-1185">Reference proteome</keyword>
<organism evidence="1 2">
    <name type="scientific">Botryotinia convoluta</name>
    <dbReference type="NCBI Taxonomy" id="54673"/>
    <lineage>
        <taxon>Eukaryota</taxon>
        <taxon>Fungi</taxon>
        <taxon>Dikarya</taxon>
        <taxon>Ascomycota</taxon>
        <taxon>Pezizomycotina</taxon>
        <taxon>Leotiomycetes</taxon>
        <taxon>Helotiales</taxon>
        <taxon>Sclerotiniaceae</taxon>
        <taxon>Botryotinia</taxon>
    </lineage>
</organism>
<dbReference type="AlphaFoldDB" id="A0A4Z1IAQ7"/>
<sequence>MSLDNEVQASKPFSTAEAYALLVDPSPSTARFHLAVLTSSISVDSNRALISDVMEHDRRDSGN</sequence>
<comment type="caution">
    <text evidence="1">The sequence shown here is derived from an EMBL/GenBank/DDBJ whole genome shotgun (WGS) entry which is preliminary data.</text>
</comment>
<dbReference type="EMBL" id="PQXN01000084">
    <property type="protein sequence ID" value="TGO55970.1"/>
    <property type="molecule type" value="Genomic_DNA"/>
</dbReference>
<protein>
    <submittedName>
        <fullName evidence="1">Uncharacterized protein</fullName>
    </submittedName>
</protein>
<evidence type="ECO:0000313" key="2">
    <source>
        <dbReference type="Proteomes" id="UP000297527"/>
    </source>
</evidence>
<evidence type="ECO:0000313" key="1">
    <source>
        <dbReference type="EMBL" id="TGO55970.1"/>
    </source>
</evidence>